<dbReference type="AlphaFoldDB" id="K2AE79"/>
<proteinExistence type="predicted"/>
<organism evidence="2">
    <name type="scientific">uncultured bacterium</name>
    <name type="common">gcode 4</name>
    <dbReference type="NCBI Taxonomy" id="1234023"/>
    <lineage>
        <taxon>Bacteria</taxon>
        <taxon>environmental samples</taxon>
    </lineage>
</organism>
<evidence type="ECO:0000256" key="1">
    <source>
        <dbReference type="SAM" id="Phobius"/>
    </source>
</evidence>
<evidence type="ECO:0000313" key="2">
    <source>
        <dbReference type="EMBL" id="EKD66355.1"/>
    </source>
</evidence>
<keyword evidence="1" id="KW-1133">Transmembrane helix</keyword>
<keyword evidence="1" id="KW-0812">Transmembrane</keyword>
<sequence length="70" mass="8445">MEPTVILIYVLIVFLVIIWTLLSVNLFYLLRTLKRIDRATQFVDSIVSMLERIEKLPFELLDRFLKKFEK</sequence>
<dbReference type="EMBL" id="AMFJ01021636">
    <property type="protein sequence ID" value="EKD66355.1"/>
    <property type="molecule type" value="Genomic_DNA"/>
</dbReference>
<keyword evidence="1" id="KW-0472">Membrane</keyword>
<accession>K2AE79</accession>
<comment type="caution">
    <text evidence="2">The sequence shown here is derived from an EMBL/GenBank/DDBJ whole genome shotgun (WGS) entry which is preliminary data.</text>
</comment>
<name>K2AE79_9BACT</name>
<protein>
    <submittedName>
        <fullName evidence="2">Uncharacterized protein</fullName>
    </submittedName>
</protein>
<reference evidence="2" key="1">
    <citation type="journal article" date="2012" name="Science">
        <title>Fermentation, hydrogen, and sulfur metabolism in multiple uncultivated bacterial phyla.</title>
        <authorList>
            <person name="Wrighton K.C."/>
            <person name="Thomas B.C."/>
            <person name="Sharon I."/>
            <person name="Miller C.S."/>
            <person name="Castelle C.J."/>
            <person name="VerBerkmoes N.C."/>
            <person name="Wilkins M.J."/>
            <person name="Hettich R.L."/>
            <person name="Lipton M.S."/>
            <person name="Williams K.H."/>
            <person name="Long P.E."/>
            <person name="Banfield J.F."/>
        </authorList>
    </citation>
    <scope>NUCLEOTIDE SEQUENCE [LARGE SCALE GENOMIC DNA]</scope>
</reference>
<feature type="transmembrane region" description="Helical" evidence="1">
    <location>
        <begin position="6"/>
        <end position="30"/>
    </location>
</feature>
<gene>
    <name evidence="2" type="ORF">ACD_49C00050G0025</name>
</gene>